<keyword evidence="5 9" id="KW-0472">Membrane</keyword>
<evidence type="ECO:0000256" key="8">
    <source>
        <dbReference type="ARBA" id="ARBA00023288"/>
    </source>
</evidence>
<dbReference type="SMART" id="SM00768">
    <property type="entry name" value="X8"/>
    <property type="match status" value="1"/>
</dbReference>
<keyword evidence="4 9" id="KW-0732">Signal</keyword>
<organism evidence="11 12">
    <name type="scientific">Sporothrix curviconia</name>
    <dbReference type="NCBI Taxonomy" id="1260050"/>
    <lineage>
        <taxon>Eukaryota</taxon>
        <taxon>Fungi</taxon>
        <taxon>Dikarya</taxon>
        <taxon>Ascomycota</taxon>
        <taxon>Pezizomycotina</taxon>
        <taxon>Sordariomycetes</taxon>
        <taxon>Sordariomycetidae</taxon>
        <taxon>Ophiostomatales</taxon>
        <taxon>Ophiostomataceae</taxon>
        <taxon>Sporothrix</taxon>
    </lineage>
</organism>
<proteinExistence type="inferred from homology"/>
<sequence length="549" mass="57773">MGFKSSLFTSLLMVGSAAAATTTAAAAASTVSVEPIIMKGTKFFYKNGTQFFIKGIAYQQDTGAAGTTTGSTYIDPLSNVTLCERDIPLMQKLETNVIRTYAIDPTADHSGCMALLQEAGIYVISDLSEPDLSINRDSPTWNTALFTRYKSVVDELGQYENVIGFFAGNEVTNNNTNTDASAYVKAAVRDVKAYINSTSSRWMGVGYAANDDDDIRDNMAHYFNCGDQDNAIDFWGYNIYEWCGENTFTGSGYSEVVSFFQNYSVPVFFAEYGCNEPDGAKGRIWEETTALYSSEMTDVIAGGIVYMYFEEANDYGLVSIVDDKASTMADYDTLSTVIAKVSPSSTAMSAYTPTNSPAACPAIGSAWQAADVLPPTPDNSTCDCMVKSLTCVPSDSLNSTGYAALFGSICGLDASACAGITANTSTGVYGAYVMCDATEQISYVLDAYYKNQNSDSSACDWNGQAQVVKASTAASSCSALLAAASSSNSYAATATAGSASTSTGSSSGSSTTSKSAAPSFSRSILTLGDLSVGLYVLVAMATGAGMLVL</sequence>
<evidence type="ECO:0000256" key="3">
    <source>
        <dbReference type="ARBA" id="ARBA00022622"/>
    </source>
</evidence>
<comment type="similarity">
    <text evidence="2 9">Belongs to the glycosyl hydrolase 72 family.</text>
</comment>
<evidence type="ECO:0000313" key="12">
    <source>
        <dbReference type="Proteomes" id="UP001642405"/>
    </source>
</evidence>
<dbReference type="PANTHER" id="PTHR31468:SF2">
    <property type="entry name" value="1,3-BETA-GLUCANOSYLTRANSFERASE GAS1"/>
    <property type="match status" value="1"/>
</dbReference>
<evidence type="ECO:0000313" key="11">
    <source>
        <dbReference type="EMBL" id="CAK7229309.1"/>
    </source>
</evidence>
<feature type="signal peptide" evidence="9">
    <location>
        <begin position="1"/>
        <end position="19"/>
    </location>
</feature>
<keyword evidence="9" id="KW-0808">Transferase</keyword>
<dbReference type="PANTHER" id="PTHR31468">
    <property type="entry name" value="1,3-BETA-GLUCANOSYLTRANSFERASE GAS1"/>
    <property type="match status" value="1"/>
</dbReference>
<dbReference type="SUPFAM" id="SSF51445">
    <property type="entry name" value="(Trans)glycosidases"/>
    <property type="match status" value="1"/>
</dbReference>
<evidence type="ECO:0000256" key="7">
    <source>
        <dbReference type="ARBA" id="ARBA00023180"/>
    </source>
</evidence>
<dbReference type="InterPro" id="IPR012946">
    <property type="entry name" value="X8"/>
</dbReference>
<keyword evidence="3 9" id="KW-0336">GPI-anchor</keyword>
<evidence type="ECO:0000259" key="10">
    <source>
        <dbReference type="SMART" id="SM00768"/>
    </source>
</evidence>
<evidence type="ECO:0000256" key="9">
    <source>
        <dbReference type="RuleBase" id="RU361209"/>
    </source>
</evidence>
<dbReference type="Gene3D" id="3.20.20.80">
    <property type="entry name" value="Glycosidases"/>
    <property type="match status" value="1"/>
</dbReference>
<dbReference type="Proteomes" id="UP001642405">
    <property type="component" value="Unassembled WGS sequence"/>
</dbReference>
<accession>A0ABP0CB97</accession>
<name>A0ABP0CB97_9PEZI</name>
<protein>
    <recommendedName>
        <fullName evidence="9">1,3-beta-glucanosyltransferase</fullName>
        <ecNumber evidence="9">2.4.1.-</ecNumber>
    </recommendedName>
</protein>
<evidence type="ECO:0000256" key="2">
    <source>
        <dbReference type="ARBA" id="ARBA00007528"/>
    </source>
</evidence>
<evidence type="ECO:0000256" key="6">
    <source>
        <dbReference type="ARBA" id="ARBA00023157"/>
    </source>
</evidence>
<evidence type="ECO:0000256" key="1">
    <source>
        <dbReference type="ARBA" id="ARBA00004609"/>
    </source>
</evidence>
<keyword evidence="12" id="KW-1185">Reference proteome</keyword>
<comment type="subcellular location">
    <subcellularLocation>
        <location evidence="1 9">Cell membrane</location>
        <topology evidence="1 9">Lipid-anchor</topology>
        <topology evidence="1 9">GPI-anchor</topology>
    </subcellularLocation>
</comment>
<dbReference type="Pfam" id="PF03198">
    <property type="entry name" value="Glyco_hydro_72"/>
    <property type="match status" value="1"/>
</dbReference>
<dbReference type="EMBL" id="CAWUHB010000048">
    <property type="protein sequence ID" value="CAK7229309.1"/>
    <property type="molecule type" value="Genomic_DNA"/>
</dbReference>
<keyword evidence="8 9" id="KW-0449">Lipoprotein</keyword>
<comment type="function">
    <text evidence="9">Splits internally a 1,3-beta-glucan molecule and transfers the newly generated reducing end (the donor) to the non-reducing end of another 1,3-beta-glucan molecule (the acceptor) forming a 1,3-beta linkage, resulting in the elongation of 1,3-beta-glucan chains in the cell wall.</text>
</comment>
<dbReference type="Pfam" id="PF07983">
    <property type="entry name" value="X8"/>
    <property type="match status" value="1"/>
</dbReference>
<keyword evidence="6" id="KW-1015">Disulfide bond</keyword>
<evidence type="ECO:0000256" key="5">
    <source>
        <dbReference type="ARBA" id="ARBA00023136"/>
    </source>
</evidence>
<reference evidence="11 12" key="1">
    <citation type="submission" date="2024-01" db="EMBL/GenBank/DDBJ databases">
        <authorList>
            <person name="Allen C."/>
            <person name="Tagirdzhanova G."/>
        </authorList>
    </citation>
    <scope>NUCLEOTIDE SEQUENCE [LARGE SCALE GENOMIC DNA]</scope>
</reference>
<feature type="chain" id="PRO_5044986890" description="1,3-beta-glucanosyltransferase" evidence="9">
    <location>
        <begin position="20"/>
        <end position="549"/>
    </location>
</feature>
<comment type="caution">
    <text evidence="11">The sequence shown here is derived from an EMBL/GenBank/DDBJ whole genome shotgun (WGS) entry which is preliminary data.</text>
</comment>
<gene>
    <name evidence="11" type="ORF">SCUCBS95973_007177</name>
</gene>
<dbReference type="Gene3D" id="1.20.58.1040">
    <property type="match status" value="1"/>
</dbReference>
<dbReference type="InterPro" id="IPR017853">
    <property type="entry name" value="GH"/>
</dbReference>
<feature type="domain" description="X8" evidence="10">
    <location>
        <begin position="389"/>
        <end position="479"/>
    </location>
</feature>
<evidence type="ECO:0000256" key="4">
    <source>
        <dbReference type="ARBA" id="ARBA00022729"/>
    </source>
</evidence>
<dbReference type="EC" id="2.4.1.-" evidence="9"/>
<dbReference type="InterPro" id="IPR004886">
    <property type="entry name" value="Glucanosyltransferase"/>
</dbReference>
<keyword evidence="7" id="KW-0325">Glycoprotein</keyword>